<accession>A0ABQ2QAE0</accession>
<dbReference type="InterPro" id="IPR032466">
    <property type="entry name" value="Metal_Hydrolase"/>
</dbReference>
<evidence type="ECO:0000313" key="4">
    <source>
        <dbReference type="Proteomes" id="UP000654367"/>
    </source>
</evidence>
<reference evidence="4" key="1">
    <citation type="journal article" date="2019" name="Int. J. Syst. Evol. Microbiol.">
        <title>The Global Catalogue of Microorganisms (GCM) 10K type strain sequencing project: providing services to taxonomists for standard genome sequencing and annotation.</title>
        <authorList>
            <consortium name="The Broad Institute Genomics Platform"/>
            <consortium name="The Broad Institute Genome Sequencing Center for Infectious Disease"/>
            <person name="Wu L."/>
            <person name="Ma J."/>
        </authorList>
    </citation>
    <scope>NUCLEOTIDE SEQUENCE [LARGE SCALE GENOMIC DNA]</scope>
    <source>
        <strain evidence="4">JCM 32304</strain>
    </source>
</reference>
<keyword evidence="4" id="KW-1185">Reference proteome</keyword>
<feature type="signal peptide" evidence="1">
    <location>
        <begin position="1"/>
        <end position="28"/>
    </location>
</feature>
<dbReference type="Proteomes" id="UP000654367">
    <property type="component" value="Unassembled WGS sequence"/>
</dbReference>
<dbReference type="PANTHER" id="PTHR43135">
    <property type="entry name" value="ALPHA-D-RIBOSE 1-METHYLPHOSPHONATE 5-TRIPHOSPHATE DIPHOSPHATASE"/>
    <property type="match status" value="1"/>
</dbReference>
<dbReference type="PANTHER" id="PTHR43135:SF3">
    <property type="entry name" value="ALPHA-D-RIBOSE 1-METHYLPHOSPHONATE 5-TRIPHOSPHATE DIPHOSPHATASE"/>
    <property type="match status" value="1"/>
</dbReference>
<name>A0ABQ2QAE0_9GAMM</name>
<comment type="caution">
    <text evidence="3">The sequence shown here is derived from an EMBL/GenBank/DDBJ whole genome shotgun (WGS) entry which is preliminary data.</text>
</comment>
<dbReference type="SUPFAM" id="SSF51556">
    <property type="entry name" value="Metallo-dependent hydrolases"/>
    <property type="match status" value="1"/>
</dbReference>
<sequence length="480" mass="52000">MSMSSFSQKNITAAMLGSLSLFSVAVSAQTVITPQKSPFIAYDQPTIALVGVKLIDGSGAKAKTNQTVIMEQGQITYVGDANNADIAAGTTIIEATGKSVIPGLVMMHEHMFYPTGKAQYTEMLYSFPKLYLAGGATTVRTAGTTAPYGDLNVRDAIAQGTTFGPDIDVTAPYLNGPGLPILKLKSLRDAENAKKMIDYWSYEGVTSYKAYMQISESELSTVIDQAHLRNQKVTAHLCSITYRQAADLGIDNLEHGFFAATDFVKDKVANECPKSAHQSLVDLDIDSPEVASLIHHLVEKKVALTSTLTVFETYTKGRPKAYPLALEALIPQLKTHYEENWQKIAQQQDATWPIVFEKMRILEKRFVEAGGLLMAGTDPTGFGGVIAGFSNQRMVELLVETGFSIEQAIKISSLNGAAYLGRDKSIGSIEVGKRADLVLIDGDLSQDASAIQQMQYVFKQGIGYDTAALINATKQVVGMH</sequence>
<organism evidence="3 4">
    <name type="scientific">Shewanella saliphila</name>
    <dbReference type="NCBI Taxonomy" id="2282698"/>
    <lineage>
        <taxon>Bacteria</taxon>
        <taxon>Pseudomonadati</taxon>
        <taxon>Pseudomonadota</taxon>
        <taxon>Gammaproteobacteria</taxon>
        <taxon>Alteromonadales</taxon>
        <taxon>Shewanellaceae</taxon>
        <taxon>Shewanella</taxon>
    </lineage>
</organism>
<keyword evidence="1" id="KW-0732">Signal</keyword>
<proteinExistence type="predicted"/>
<dbReference type="EMBL" id="BMQV01000036">
    <property type="protein sequence ID" value="GGP61972.1"/>
    <property type="molecule type" value="Genomic_DNA"/>
</dbReference>
<dbReference type="InterPro" id="IPR011059">
    <property type="entry name" value="Metal-dep_hydrolase_composite"/>
</dbReference>
<evidence type="ECO:0000259" key="2">
    <source>
        <dbReference type="Pfam" id="PF01979"/>
    </source>
</evidence>
<dbReference type="Gene3D" id="3.20.20.140">
    <property type="entry name" value="Metal-dependent hydrolases"/>
    <property type="match status" value="1"/>
</dbReference>
<dbReference type="Pfam" id="PF01979">
    <property type="entry name" value="Amidohydro_1"/>
    <property type="match status" value="1"/>
</dbReference>
<protein>
    <submittedName>
        <fullName evidence="3">Imidazolonepropionase</fullName>
    </submittedName>
</protein>
<dbReference type="SUPFAM" id="SSF51338">
    <property type="entry name" value="Composite domain of metallo-dependent hydrolases"/>
    <property type="match status" value="1"/>
</dbReference>
<dbReference type="InterPro" id="IPR006680">
    <property type="entry name" value="Amidohydro-rel"/>
</dbReference>
<evidence type="ECO:0000256" key="1">
    <source>
        <dbReference type="SAM" id="SignalP"/>
    </source>
</evidence>
<feature type="chain" id="PRO_5047007026" evidence="1">
    <location>
        <begin position="29"/>
        <end position="480"/>
    </location>
</feature>
<evidence type="ECO:0000313" key="3">
    <source>
        <dbReference type="EMBL" id="GGP61972.1"/>
    </source>
</evidence>
<dbReference type="InterPro" id="IPR051781">
    <property type="entry name" value="Metallo-dep_Hydrolase"/>
</dbReference>
<dbReference type="Gene3D" id="2.30.40.10">
    <property type="entry name" value="Urease, subunit C, domain 1"/>
    <property type="match status" value="1"/>
</dbReference>
<feature type="domain" description="Amidohydrolase-related" evidence="2">
    <location>
        <begin position="100"/>
        <end position="451"/>
    </location>
</feature>
<gene>
    <name evidence="3" type="ORF">GCM10009409_29690</name>
</gene>
<dbReference type="RefSeq" id="WP_229786504.1">
    <property type="nucleotide sequence ID" value="NZ_BMQV01000036.1"/>
</dbReference>